<dbReference type="InterPro" id="IPR029058">
    <property type="entry name" value="AB_hydrolase_fold"/>
</dbReference>
<gene>
    <name evidence="2" type="ORF">D7V93_37760</name>
</gene>
<evidence type="ECO:0000313" key="3">
    <source>
        <dbReference type="Proteomes" id="UP000272888"/>
    </source>
</evidence>
<dbReference type="InterPro" id="IPR051049">
    <property type="entry name" value="Dienelactone_hydrolase-like"/>
</dbReference>
<accession>A0A3A8NDZ4</accession>
<dbReference type="Pfam" id="PF01738">
    <property type="entry name" value="DLH"/>
    <property type="match status" value="1"/>
</dbReference>
<dbReference type="InterPro" id="IPR002925">
    <property type="entry name" value="Dienelactn_hydro"/>
</dbReference>
<protein>
    <submittedName>
        <fullName evidence="2">Dienelactone hydrolase family protein</fullName>
    </submittedName>
</protein>
<evidence type="ECO:0000259" key="1">
    <source>
        <dbReference type="Pfam" id="PF01738"/>
    </source>
</evidence>
<name>A0A3A8NDZ4_9BACT</name>
<dbReference type="Gene3D" id="3.40.50.1820">
    <property type="entry name" value="alpha/beta hydrolase"/>
    <property type="match status" value="1"/>
</dbReference>
<comment type="caution">
    <text evidence="2">The sequence shown here is derived from an EMBL/GenBank/DDBJ whole genome shotgun (WGS) entry which is preliminary data.</text>
</comment>
<dbReference type="EMBL" id="RAWB01000669">
    <property type="protein sequence ID" value="RKH42546.1"/>
    <property type="molecule type" value="Genomic_DNA"/>
</dbReference>
<dbReference type="PANTHER" id="PTHR46623">
    <property type="entry name" value="CARBOXYMETHYLENEBUTENOLIDASE-RELATED"/>
    <property type="match status" value="1"/>
</dbReference>
<keyword evidence="3" id="KW-1185">Reference proteome</keyword>
<dbReference type="PANTHER" id="PTHR46623:SF10">
    <property type="entry name" value="CARBOXYMETHYLENEBUTENOLIDASE HOMOLOG"/>
    <property type="match status" value="1"/>
</dbReference>
<dbReference type="SUPFAM" id="SSF53474">
    <property type="entry name" value="alpha/beta-Hydrolases"/>
    <property type="match status" value="1"/>
</dbReference>
<evidence type="ECO:0000313" key="2">
    <source>
        <dbReference type="EMBL" id="RKH42546.1"/>
    </source>
</evidence>
<sequence>MQDVDIKTADGVMDAKLFQPEGPGPWPAVIMLMDAFGVRPSFEIMAQRLASSGYVVLLPNLFYRDGHASKLDLKGTFADEVFRKRIYGLIGNLTPERQKQDAAAELDFLARHPSVKGSRVGVAGYCFSGGFAVRMAANFPDRIGAAASSHGGRLVTDAPDSPHRLVGQVKGELYFGHADQDSTMPAQAIETLEAALKASGVRYVSELYPGASHGYAVERWPQYHPEAAEAHWRRLTELFGRTLHA</sequence>
<proteinExistence type="predicted"/>
<dbReference type="AlphaFoldDB" id="A0A3A8NDZ4"/>
<keyword evidence="2" id="KW-0378">Hydrolase</keyword>
<reference evidence="3" key="1">
    <citation type="submission" date="2018-09" db="EMBL/GenBank/DDBJ databases">
        <authorList>
            <person name="Livingstone P.G."/>
            <person name="Whitworth D.E."/>
        </authorList>
    </citation>
    <scope>NUCLEOTIDE SEQUENCE [LARGE SCALE GENOMIC DNA]</scope>
    <source>
        <strain evidence="3">CA051B</strain>
    </source>
</reference>
<dbReference type="RefSeq" id="WP_120647936.1">
    <property type="nucleotide sequence ID" value="NZ_RAWB01000669.1"/>
</dbReference>
<feature type="domain" description="Dienelactone hydrolase" evidence="1">
    <location>
        <begin position="13"/>
        <end position="242"/>
    </location>
</feature>
<dbReference type="GO" id="GO:0016787">
    <property type="term" value="F:hydrolase activity"/>
    <property type="evidence" value="ECO:0007669"/>
    <property type="project" value="UniProtKB-KW"/>
</dbReference>
<organism evidence="2 3">
    <name type="scientific">Corallococcus llansteffanensis</name>
    <dbReference type="NCBI Taxonomy" id="2316731"/>
    <lineage>
        <taxon>Bacteria</taxon>
        <taxon>Pseudomonadati</taxon>
        <taxon>Myxococcota</taxon>
        <taxon>Myxococcia</taxon>
        <taxon>Myxococcales</taxon>
        <taxon>Cystobacterineae</taxon>
        <taxon>Myxococcaceae</taxon>
        <taxon>Corallococcus</taxon>
    </lineage>
</organism>
<dbReference type="Proteomes" id="UP000272888">
    <property type="component" value="Unassembled WGS sequence"/>
</dbReference>